<dbReference type="RefSeq" id="WP_377170366.1">
    <property type="nucleotide sequence ID" value="NZ_JBHSMQ010000009.1"/>
</dbReference>
<gene>
    <name evidence="1" type="ORF">ACFQDI_20500</name>
</gene>
<evidence type="ECO:0000313" key="2">
    <source>
        <dbReference type="Proteomes" id="UP001596052"/>
    </source>
</evidence>
<proteinExistence type="predicted"/>
<name>A0ABW0KXV2_9BACT</name>
<dbReference type="EMBL" id="JBHSMQ010000009">
    <property type="protein sequence ID" value="MFC5457261.1"/>
    <property type="molecule type" value="Genomic_DNA"/>
</dbReference>
<organism evidence="1 2">
    <name type="scientific">Prosthecobacter fluviatilis</name>
    <dbReference type="NCBI Taxonomy" id="445931"/>
    <lineage>
        <taxon>Bacteria</taxon>
        <taxon>Pseudomonadati</taxon>
        <taxon>Verrucomicrobiota</taxon>
        <taxon>Verrucomicrobiia</taxon>
        <taxon>Verrucomicrobiales</taxon>
        <taxon>Verrucomicrobiaceae</taxon>
        <taxon>Prosthecobacter</taxon>
    </lineage>
</organism>
<comment type="caution">
    <text evidence="1">The sequence shown here is derived from an EMBL/GenBank/DDBJ whole genome shotgun (WGS) entry which is preliminary data.</text>
</comment>
<protein>
    <submittedName>
        <fullName evidence="1">Uncharacterized protein</fullName>
    </submittedName>
</protein>
<evidence type="ECO:0000313" key="1">
    <source>
        <dbReference type="EMBL" id="MFC5457261.1"/>
    </source>
</evidence>
<sequence>MKVEIRTFYEDHKNGELLETWRLGSNGHATCDDSSKQAEVEQDGIIGKGGRKYFPKDGEAFLRNYPYEYANSSFTRAIIIE</sequence>
<reference evidence="2" key="1">
    <citation type="journal article" date="2019" name="Int. J. Syst. Evol. Microbiol.">
        <title>The Global Catalogue of Microorganisms (GCM) 10K type strain sequencing project: providing services to taxonomists for standard genome sequencing and annotation.</title>
        <authorList>
            <consortium name="The Broad Institute Genomics Platform"/>
            <consortium name="The Broad Institute Genome Sequencing Center for Infectious Disease"/>
            <person name="Wu L."/>
            <person name="Ma J."/>
        </authorList>
    </citation>
    <scope>NUCLEOTIDE SEQUENCE [LARGE SCALE GENOMIC DNA]</scope>
    <source>
        <strain evidence="2">CGMCC 4.1469</strain>
    </source>
</reference>
<keyword evidence="2" id="KW-1185">Reference proteome</keyword>
<accession>A0ABW0KXV2</accession>
<dbReference type="Proteomes" id="UP001596052">
    <property type="component" value="Unassembled WGS sequence"/>
</dbReference>